<feature type="region of interest" description="Disordered" evidence="10">
    <location>
        <begin position="1148"/>
        <end position="1192"/>
    </location>
</feature>
<comment type="caution">
    <text evidence="11">The sequence shown here is derived from an EMBL/GenBank/DDBJ whole genome shotgun (WGS) entry which is preliminary data.</text>
</comment>
<evidence type="ECO:0000256" key="7">
    <source>
        <dbReference type="ARBA" id="ARBA00023054"/>
    </source>
</evidence>
<evidence type="ECO:0000313" key="11">
    <source>
        <dbReference type="EMBL" id="KAJ1151297.1"/>
    </source>
</evidence>
<feature type="coiled-coil region" evidence="9">
    <location>
        <begin position="898"/>
        <end position="958"/>
    </location>
</feature>
<dbReference type="GO" id="GO:0005814">
    <property type="term" value="C:centriole"/>
    <property type="evidence" value="ECO:0007669"/>
    <property type="project" value="UniProtKB-SubCell"/>
</dbReference>
<keyword evidence="7 9" id="KW-0175">Coiled coil</keyword>
<dbReference type="InterPro" id="IPR038774">
    <property type="entry name" value="CEP162-like"/>
</dbReference>
<feature type="region of interest" description="Disordered" evidence="10">
    <location>
        <begin position="207"/>
        <end position="250"/>
    </location>
</feature>
<dbReference type="GO" id="GO:0005879">
    <property type="term" value="C:axonemal microtubule"/>
    <property type="evidence" value="ECO:0007669"/>
    <property type="project" value="TreeGrafter"/>
</dbReference>
<feature type="coiled-coil region" evidence="9">
    <location>
        <begin position="988"/>
        <end position="1101"/>
    </location>
</feature>
<feature type="compositionally biased region" description="Low complexity" evidence="10">
    <location>
        <begin position="24"/>
        <end position="33"/>
    </location>
</feature>
<evidence type="ECO:0000256" key="5">
    <source>
        <dbReference type="ARBA" id="ARBA00022701"/>
    </source>
</evidence>
<dbReference type="PANTHER" id="PTHR34031">
    <property type="entry name" value="CENTROSOMAL PROTEIN OF 162 KDA"/>
    <property type="match status" value="1"/>
</dbReference>
<feature type="coiled-coil region" evidence="9">
    <location>
        <begin position="1207"/>
        <end position="1259"/>
    </location>
</feature>
<keyword evidence="8" id="KW-0206">Cytoskeleton</keyword>
<evidence type="ECO:0000256" key="2">
    <source>
        <dbReference type="ARBA" id="ARBA00009485"/>
    </source>
</evidence>
<reference evidence="11" key="1">
    <citation type="journal article" date="2022" name="bioRxiv">
        <title>Sequencing and chromosome-scale assembly of the giantPleurodeles waltlgenome.</title>
        <authorList>
            <person name="Brown T."/>
            <person name="Elewa A."/>
            <person name="Iarovenko S."/>
            <person name="Subramanian E."/>
            <person name="Araus A.J."/>
            <person name="Petzold A."/>
            <person name="Susuki M."/>
            <person name="Suzuki K.-i.T."/>
            <person name="Hayashi T."/>
            <person name="Toyoda A."/>
            <person name="Oliveira C."/>
            <person name="Osipova E."/>
            <person name="Leigh N.D."/>
            <person name="Simon A."/>
            <person name="Yun M.H."/>
        </authorList>
    </citation>
    <scope>NUCLEOTIDE SEQUENCE</scope>
    <source>
        <strain evidence="11">20211129_DDA</strain>
        <tissue evidence="11">Liver</tissue>
    </source>
</reference>
<feature type="coiled-coil region" evidence="9">
    <location>
        <begin position="729"/>
        <end position="770"/>
    </location>
</feature>
<evidence type="ECO:0000256" key="6">
    <source>
        <dbReference type="ARBA" id="ARBA00022794"/>
    </source>
</evidence>
<evidence type="ECO:0000256" key="10">
    <source>
        <dbReference type="SAM" id="MobiDB-lite"/>
    </source>
</evidence>
<dbReference type="GO" id="GO:0005654">
    <property type="term" value="C:nucleoplasm"/>
    <property type="evidence" value="ECO:0007669"/>
    <property type="project" value="TreeGrafter"/>
</dbReference>
<dbReference type="PANTHER" id="PTHR34031:SF1">
    <property type="entry name" value="CENTROSOMAL PROTEIN OF 162 KDA"/>
    <property type="match status" value="1"/>
</dbReference>
<dbReference type="EMBL" id="JANPWB010000009">
    <property type="protein sequence ID" value="KAJ1151297.1"/>
    <property type="molecule type" value="Genomic_DNA"/>
</dbReference>
<feature type="coiled-coil region" evidence="9">
    <location>
        <begin position="817"/>
        <end position="858"/>
    </location>
</feature>
<feature type="compositionally biased region" description="Polar residues" evidence="10">
    <location>
        <begin position="73"/>
        <end position="85"/>
    </location>
</feature>
<feature type="compositionally biased region" description="Basic and acidic residues" evidence="10">
    <location>
        <begin position="1170"/>
        <end position="1184"/>
    </location>
</feature>
<evidence type="ECO:0000256" key="9">
    <source>
        <dbReference type="SAM" id="Coils"/>
    </source>
</evidence>
<keyword evidence="12" id="KW-1185">Reference proteome</keyword>
<comment type="subcellular location">
    <subcellularLocation>
        <location evidence="1">Cytoplasm</location>
        <location evidence="1">Cytoskeleton</location>
        <location evidence="1">Microtubule organizing center</location>
        <location evidence="1">Centrosome</location>
        <location evidence="1">Centriole</location>
    </subcellularLocation>
</comment>
<accession>A0AAV7RHM9</accession>
<keyword evidence="6" id="KW-0970">Cilium biogenesis/degradation</keyword>
<proteinExistence type="inferred from homology"/>
<feature type="region of interest" description="Disordered" evidence="10">
    <location>
        <begin position="420"/>
        <end position="439"/>
    </location>
</feature>
<evidence type="ECO:0000313" key="12">
    <source>
        <dbReference type="Proteomes" id="UP001066276"/>
    </source>
</evidence>
<dbReference type="GO" id="GO:0034451">
    <property type="term" value="C:centriolar satellite"/>
    <property type="evidence" value="ECO:0007669"/>
    <property type="project" value="TreeGrafter"/>
</dbReference>
<evidence type="ECO:0000256" key="1">
    <source>
        <dbReference type="ARBA" id="ARBA00004114"/>
    </source>
</evidence>
<feature type="region of interest" description="Disordered" evidence="10">
    <location>
        <begin position="386"/>
        <end position="408"/>
    </location>
</feature>
<feature type="coiled-coil region" evidence="9">
    <location>
        <begin position="660"/>
        <end position="702"/>
    </location>
</feature>
<organism evidence="11 12">
    <name type="scientific">Pleurodeles waltl</name>
    <name type="common">Iberian ribbed newt</name>
    <dbReference type="NCBI Taxonomy" id="8319"/>
    <lineage>
        <taxon>Eukaryota</taxon>
        <taxon>Metazoa</taxon>
        <taxon>Chordata</taxon>
        <taxon>Craniata</taxon>
        <taxon>Vertebrata</taxon>
        <taxon>Euteleostomi</taxon>
        <taxon>Amphibia</taxon>
        <taxon>Batrachia</taxon>
        <taxon>Caudata</taxon>
        <taxon>Salamandroidea</taxon>
        <taxon>Salamandridae</taxon>
        <taxon>Pleurodelinae</taxon>
        <taxon>Pleurodeles</taxon>
    </lineage>
</organism>
<feature type="compositionally biased region" description="Basic and acidic residues" evidence="10">
    <location>
        <begin position="95"/>
        <end position="105"/>
    </location>
</feature>
<feature type="coiled-coil region" evidence="9">
    <location>
        <begin position="1291"/>
        <end position="1377"/>
    </location>
</feature>
<feature type="region of interest" description="Disordered" evidence="10">
    <location>
        <begin position="21"/>
        <end position="53"/>
    </location>
</feature>
<evidence type="ECO:0000256" key="8">
    <source>
        <dbReference type="ARBA" id="ARBA00023212"/>
    </source>
</evidence>
<feature type="region of interest" description="Disordered" evidence="10">
    <location>
        <begin position="531"/>
        <end position="572"/>
    </location>
</feature>
<keyword evidence="5" id="KW-0493">Microtubule</keyword>
<dbReference type="GO" id="GO:0060271">
    <property type="term" value="P:cilium assembly"/>
    <property type="evidence" value="ECO:0007669"/>
    <property type="project" value="TreeGrafter"/>
</dbReference>
<name>A0AAV7RHM9_PLEWA</name>
<keyword evidence="4" id="KW-0963">Cytoplasm</keyword>
<dbReference type="Proteomes" id="UP001066276">
    <property type="component" value="Chromosome 5"/>
</dbReference>
<evidence type="ECO:0000256" key="4">
    <source>
        <dbReference type="ARBA" id="ARBA00022490"/>
    </source>
</evidence>
<gene>
    <name evidence="11" type="ORF">NDU88_004080</name>
</gene>
<protein>
    <recommendedName>
        <fullName evidence="3">Centrosomal protein of 162 kDa</fullName>
    </recommendedName>
</protein>
<feature type="region of interest" description="Disordered" evidence="10">
    <location>
        <begin position="73"/>
        <end position="128"/>
    </location>
</feature>
<sequence>MAQRMSKEELDEQFEQFLKESLSDDSFGSSKKSSVLETLGRPRKNEIKKKVSSRAPWWITEDDLENGEMIGTSQSFLKSNRTSQPIEEVDEDEYAEKAQHPHTDHGSVSISRDSLEPDDSVVASGPNHAAFGIGLDTLEEQEEKERFFARFERGASSTIDYSRLNKEMDSADSIQLAALIGNEPNAKMAPDDVKDENITLKHEDMSGNYSEDFEDESETHPSVHTEKETHRKEPASQTGEGLNKEKQREEQPGMLAKVLLLDSLESTLDTQNLQEQQLVKSMESTVQQGTNEMIASGISYGHTNSDIEALKRAYHHIDQSMGDTNETKTLLNVANRTFPDALITEEKGAKNISTTESDIPTVEELMKPIRENSAFQRGFDLEPASPIAAGSRRLEQNETQSPSDELSARAEKIRDDLLQEWRSTEESVPPRETASRDYDGGEAERIIRERLLDDVHSIIPKPHERQSAAFLPQGQGNHQVPHHPLNLWETYAVNNKQVTFKTKSSSVLPRKPRVGRYASIRSSGYGKVSSPVKQVVSSGEKPTAKEAVRRSNVKMKISPDQAPRKGPLSPHKTMEAAKNVPGLKYENPSSASPYIKNSEHHVTRTTNLHHEHINVPVDIPENVHGDYSSLNMSRPTQNELHLRKVIEDLEAKWRQEHLLLEHMKKEFLEKENDLEQKMKEMKEQQERELMQLKQDNYILQTKLHSGKEVSEISKRVLEELKDPITEERFKEIQKQIKEQEELLKGYQQENEKLYRQVKELQSQNKMNEERMFHENQILLAELASMKEQKTNMNLYQQTEHGSEQIKNHCFTELISELRAAQKVEADLLEEVKRLKQDKQSLEVDIGQIRKERDLAKAQIIHASGDKSYEMKIMEESYKQEISRLNKRLQWFAENQELLDKDASRLRDASKEIEMLQTEVQKLKMEAGNQSEQKRLKERAADAKRIQDLERQVKEMETIIKKRHPNSLPALIYAAATADDSSSAKPHTTLFLERRIQKLESELEGKDEDAKKSLRSMEQQFQKLKIQYEQRITELEQLLASKSANDIQKGQDHVASRLAFEKDFISLKEAHQNTEAHLLREIEMLKKQNAELEIKNRDVNDKDFISVEQQIEQANMNARLVWLNQELTAKTKEVQGLSKTVERLQKERMSMLSDHTSSTKILSKPKTANKAKQDKMPTANEESKNTDNFPTTLDEKAYQPHNFAETHISEVLQENEMLKNKLERMSETISHQKTQCQTAIAHAERNLRRANEEAVKQIAALKLSHQRELEKIICQHAIEHSASRVAELSSKSSSQEILIKHLQEQVNELQRDRESLARLQVREDVLQKEVAKLLEELREAKESHSPQMKHFLALENKIRKMENRHAQRELELQQVIRQTRTVVEEEQTQEVEKWKALAHSKNQELQKFRIELDSILDVLRELQRQGVVIPAPASSPPNLPEMFWNA</sequence>
<evidence type="ECO:0000256" key="3">
    <source>
        <dbReference type="ARBA" id="ARBA00021406"/>
    </source>
</evidence>
<feature type="compositionally biased region" description="Basic and acidic residues" evidence="10">
    <location>
        <begin position="218"/>
        <end position="234"/>
    </location>
</feature>
<comment type="similarity">
    <text evidence="2">Belongs to the CEP162 family.</text>
</comment>